<reference evidence="1" key="1">
    <citation type="submission" date="2021-06" db="EMBL/GenBank/DDBJ databases">
        <title>Parelaphostrongylus tenuis whole genome reference sequence.</title>
        <authorList>
            <person name="Garwood T.J."/>
            <person name="Larsen P.A."/>
            <person name="Fountain-Jones N.M."/>
            <person name="Garbe J.R."/>
            <person name="Macchietto M.G."/>
            <person name="Kania S.A."/>
            <person name="Gerhold R.W."/>
            <person name="Richards J.E."/>
            <person name="Wolf T.M."/>
        </authorList>
    </citation>
    <scope>NUCLEOTIDE SEQUENCE</scope>
    <source>
        <strain evidence="1">MNPRO001-30</strain>
        <tissue evidence="1">Meninges</tissue>
    </source>
</reference>
<proteinExistence type="predicted"/>
<dbReference type="EMBL" id="JAHQIW010001301">
    <property type="protein sequence ID" value="KAJ1352079.1"/>
    <property type="molecule type" value="Genomic_DNA"/>
</dbReference>
<organism evidence="1 2">
    <name type="scientific">Parelaphostrongylus tenuis</name>
    <name type="common">Meningeal worm</name>
    <dbReference type="NCBI Taxonomy" id="148309"/>
    <lineage>
        <taxon>Eukaryota</taxon>
        <taxon>Metazoa</taxon>
        <taxon>Ecdysozoa</taxon>
        <taxon>Nematoda</taxon>
        <taxon>Chromadorea</taxon>
        <taxon>Rhabditida</taxon>
        <taxon>Rhabditina</taxon>
        <taxon>Rhabditomorpha</taxon>
        <taxon>Strongyloidea</taxon>
        <taxon>Metastrongylidae</taxon>
        <taxon>Parelaphostrongylus</taxon>
    </lineage>
</organism>
<accession>A0AAD5MWL5</accession>
<name>A0AAD5MWL5_PARTN</name>
<dbReference type="Proteomes" id="UP001196413">
    <property type="component" value="Unassembled WGS sequence"/>
</dbReference>
<sequence>MEQRLAPALAIAFMSKVEAPIIDHRQLLQYYLVSCEACRDEYIGGTGGPLYIRVKEYLAGKRNSDPKTSLCTHKE</sequence>
<comment type="caution">
    <text evidence="1">The sequence shown here is derived from an EMBL/GenBank/DDBJ whole genome shotgun (WGS) entry which is preliminary data.</text>
</comment>
<gene>
    <name evidence="1" type="ORF">KIN20_008270</name>
</gene>
<evidence type="ECO:0000313" key="1">
    <source>
        <dbReference type="EMBL" id="KAJ1352079.1"/>
    </source>
</evidence>
<evidence type="ECO:0000313" key="2">
    <source>
        <dbReference type="Proteomes" id="UP001196413"/>
    </source>
</evidence>
<dbReference type="AlphaFoldDB" id="A0AAD5MWL5"/>
<keyword evidence="2" id="KW-1185">Reference proteome</keyword>
<protein>
    <submittedName>
        <fullName evidence="1">Uncharacterized protein</fullName>
    </submittedName>
</protein>